<dbReference type="EMBL" id="KZ805626">
    <property type="protein sequence ID" value="PVH92989.1"/>
    <property type="molecule type" value="Genomic_DNA"/>
</dbReference>
<dbReference type="OrthoDB" id="4363844at2759"/>
<name>A0A2V1D772_9PLEO</name>
<proteinExistence type="predicted"/>
<dbReference type="Proteomes" id="UP000244855">
    <property type="component" value="Unassembled WGS sequence"/>
</dbReference>
<organism evidence="1 2">
    <name type="scientific">Periconia macrospinosa</name>
    <dbReference type="NCBI Taxonomy" id="97972"/>
    <lineage>
        <taxon>Eukaryota</taxon>
        <taxon>Fungi</taxon>
        <taxon>Dikarya</taxon>
        <taxon>Ascomycota</taxon>
        <taxon>Pezizomycotina</taxon>
        <taxon>Dothideomycetes</taxon>
        <taxon>Pleosporomycetidae</taxon>
        <taxon>Pleosporales</taxon>
        <taxon>Massarineae</taxon>
        <taxon>Periconiaceae</taxon>
        <taxon>Periconia</taxon>
    </lineage>
</organism>
<evidence type="ECO:0000313" key="1">
    <source>
        <dbReference type="EMBL" id="PVH92989.1"/>
    </source>
</evidence>
<evidence type="ECO:0000313" key="2">
    <source>
        <dbReference type="Proteomes" id="UP000244855"/>
    </source>
</evidence>
<dbReference type="AlphaFoldDB" id="A0A2V1D772"/>
<reference evidence="1 2" key="1">
    <citation type="journal article" date="2018" name="Sci. Rep.">
        <title>Comparative genomics provides insights into the lifestyle and reveals functional heterogeneity of dark septate endophytic fungi.</title>
        <authorList>
            <person name="Knapp D.G."/>
            <person name="Nemeth J.B."/>
            <person name="Barry K."/>
            <person name="Hainaut M."/>
            <person name="Henrissat B."/>
            <person name="Johnson J."/>
            <person name="Kuo A."/>
            <person name="Lim J.H.P."/>
            <person name="Lipzen A."/>
            <person name="Nolan M."/>
            <person name="Ohm R.A."/>
            <person name="Tamas L."/>
            <person name="Grigoriev I.V."/>
            <person name="Spatafora J.W."/>
            <person name="Nagy L.G."/>
            <person name="Kovacs G.M."/>
        </authorList>
    </citation>
    <scope>NUCLEOTIDE SEQUENCE [LARGE SCALE GENOMIC DNA]</scope>
    <source>
        <strain evidence="1 2">DSE2036</strain>
    </source>
</reference>
<accession>A0A2V1D772</accession>
<sequence>MTDTANFEHSCLTTLYNAIPVLDKPSDWSEWNDRVCDFIQISPIAEDGGAPPDKDQAKEWYRCQKFYTAMIMMKLSHNAAPRIRALEISDVQSLLKAVRERFNFDHLKDDEVEEDPDRS</sequence>
<protein>
    <submittedName>
        <fullName evidence="1">Uncharacterized protein</fullName>
    </submittedName>
</protein>
<gene>
    <name evidence="1" type="ORF">DM02DRAFT_254627</name>
</gene>
<keyword evidence="2" id="KW-1185">Reference proteome</keyword>
<dbReference type="STRING" id="97972.A0A2V1D772"/>